<gene>
    <name evidence="2" type="ORF">SNEC2469_LOCUS27031</name>
</gene>
<evidence type="ECO:0000313" key="3">
    <source>
        <dbReference type="Proteomes" id="UP000601435"/>
    </source>
</evidence>
<feature type="region of interest" description="Disordered" evidence="1">
    <location>
        <begin position="242"/>
        <end position="265"/>
    </location>
</feature>
<comment type="caution">
    <text evidence="2">The sequence shown here is derived from an EMBL/GenBank/DDBJ whole genome shotgun (WGS) entry which is preliminary data.</text>
</comment>
<protein>
    <submittedName>
        <fullName evidence="2">Uncharacterized protein</fullName>
    </submittedName>
</protein>
<evidence type="ECO:0000313" key="2">
    <source>
        <dbReference type="EMBL" id="CAE7857918.1"/>
    </source>
</evidence>
<accession>A0A813AB68</accession>
<reference evidence="2" key="1">
    <citation type="submission" date="2021-02" db="EMBL/GenBank/DDBJ databases">
        <authorList>
            <person name="Dougan E. K."/>
            <person name="Rhodes N."/>
            <person name="Thang M."/>
            <person name="Chan C."/>
        </authorList>
    </citation>
    <scope>NUCLEOTIDE SEQUENCE</scope>
</reference>
<dbReference type="AlphaFoldDB" id="A0A813AB68"/>
<feature type="compositionally biased region" description="Basic and acidic residues" evidence="1">
    <location>
        <begin position="21"/>
        <end position="35"/>
    </location>
</feature>
<proteinExistence type="predicted"/>
<feature type="region of interest" description="Disordered" evidence="1">
    <location>
        <begin position="1"/>
        <end position="35"/>
    </location>
</feature>
<name>A0A813AB68_9DINO</name>
<sequence>MCKSNKGGVGKPPARRRLSRCLKEREAERRSDRAKLRASELGARLLALLSAGELGAPAESTRRNPKSRKKKAALASWSRGWPPFDRLPGISCLEYTLRCEPLAPFAEASATSSSSRVESVCFLHKPRRPDAQVLASAQFQRLLDQPEMSLARLASCFQDIRLAEAEDETDLLQVEVTGLLPWTSYGVSVSGCTLPGWSRYGPFLQEANWTDRIETQTRRGLYPQSQTEGRRMSEALGPLLGPSLTAEVETPGGENAPGAPQEVDPASLSCEASSFLTPGLRGIFLSIEAVRADRSDYALEYCASGPAWAHYDAEVGAAALRSFQGSWPRLREADG</sequence>
<dbReference type="Proteomes" id="UP000601435">
    <property type="component" value="Unassembled WGS sequence"/>
</dbReference>
<feature type="non-terminal residue" evidence="2">
    <location>
        <position position="335"/>
    </location>
</feature>
<dbReference type="EMBL" id="CAJNJA010056215">
    <property type="protein sequence ID" value="CAE7857918.1"/>
    <property type="molecule type" value="Genomic_DNA"/>
</dbReference>
<evidence type="ECO:0000256" key="1">
    <source>
        <dbReference type="SAM" id="MobiDB-lite"/>
    </source>
</evidence>
<keyword evidence="3" id="KW-1185">Reference proteome</keyword>
<organism evidence="2 3">
    <name type="scientific">Symbiodinium necroappetens</name>
    <dbReference type="NCBI Taxonomy" id="1628268"/>
    <lineage>
        <taxon>Eukaryota</taxon>
        <taxon>Sar</taxon>
        <taxon>Alveolata</taxon>
        <taxon>Dinophyceae</taxon>
        <taxon>Suessiales</taxon>
        <taxon>Symbiodiniaceae</taxon>
        <taxon>Symbiodinium</taxon>
    </lineage>
</organism>
<dbReference type="OrthoDB" id="446722at2759"/>